<sequence>MDFRNKIIFGLVFFLMFSLAAPANADLESPKKQMSKGVAAEDVICKTGLSLLIRNNGDALCLTSLTSERFQERGLGFIPIKIADKTPEPTPSTPVRDTTVQFKDAQKEIQNIPASKGSIANFYITDDDLNIAHTGIEIIDTEGLLEFTINGIPIPGPQRMIETGPDTGVFYAQLQLPDTINGVPLSQDDIIEVRYFDESDAAGEPRVLVKSIALQNTYAQIQSSADKTRIGHEFVLRLYEPDANRDSKDVDRIPLNRLEYRGEGGIRISLASPSFDANSSYLLETGENTDIFEVKIKIPRQLDGKVVHIGDWYEIRYIDTTTPSGTEEKVILKSRIG</sequence>
<dbReference type="Proteomes" id="UP000559653">
    <property type="component" value="Unassembled WGS sequence"/>
</dbReference>
<evidence type="ECO:0000313" key="1">
    <source>
        <dbReference type="EMBL" id="MBA4453225.1"/>
    </source>
</evidence>
<comment type="caution">
    <text evidence="1">The sequence shown here is derived from an EMBL/GenBank/DDBJ whole genome shotgun (WGS) entry which is preliminary data.</text>
</comment>
<gene>
    <name evidence="1" type="ORF">H2B03_08715</name>
</gene>
<protein>
    <submittedName>
        <fullName evidence="1">Uncharacterized protein</fullName>
    </submittedName>
</protein>
<reference evidence="1 2" key="1">
    <citation type="journal article" date="2020" name="Appl. Environ. Microbiol.">
        <title>Genomic Characteristics of a Novel Species of Ammonia-Oxidizing Archaea from the Jiulong River Estuary.</title>
        <authorList>
            <person name="Zou D."/>
            <person name="Wan R."/>
            <person name="Han L."/>
            <person name="Xu M.N."/>
            <person name="Liu Y."/>
            <person name="Liu H."/>
            <person name="Kao S.J."/>
            <person name="Li M."/>
        </authorList>
    </citation>
    <scope>NUCLEOTIDE SEQUENCE [LARGE SCALE GENOMIC DNA]</scope>
    <source>
        <strain evidence="1">W1bin1</strain>
    </source>
</reference>
<proteinExistence type="predicted"/>
<evidence type="ECO:0000313" key="2">
    <source>
        <dbReference type="Proteomes" id="UP000559653"/>
    </source>
</evidence>
<organism evidence="1 2">
    <name type="scientific">Candidatus Nitrosomaritimum aestuariumsis</name>
    <dbReference type="NCBI Taxonomy" id="3342354"/>
    <lineage>
        <taxon>Archaea</taxon>
        <taxon>Nitrososphaerota</taxon>
        <taxon>Nitrososphaeria</taxon>
        <taxon>Nitrosopumilales</taxon>
        <taxon>Nitrosopumilaceae</taxon>
        <taxon>Candidatus Nitrosomaritimum</taxon>
    </lineage>
</organism>
<accession>A0AC60W0L4</accession>
<dbReference type="EMBL" id="JACEMZ010000093">
    <property type="protein sequence ID" value="MBA4453225.1"/>
    <property type="molecule type" value="Genomic_DNA"/>
</dbReference>
<name>A0AC60W0L4_9ARCH</name>